<dbReference type="AlphaFoldDB" id="A0A8X6NXD9"/>
<dbReference type="Proteomes" id="UP000887013">
    <property type="component" value="Unassembled WGS sequence"/>
</dbReference>
<keyword evidence="3" id="KW-1185">Reference proteome</keyword>
<keyword evidence="1" id="KW-1133">Transmembrane helix</keyword>
<feature type="transmembrane region" description="Helical" evidence="1">
    <location>
        <begin position="26"/>
        <end position="44"/>
    </location>
</feature>
<evidence type="ECO:0000256" key="1">
    <source>
        <dbReference type="SAM" id="Phobius"/>
    </source>
</evidence>
<organism evidence="2 3">
    <name type="scientific">Nephila pilipes</name>
    <name type="common">Giant wood spider</name>
    <name type="synonym">Nephila maculata</name>
    <dbReference type="NCBI Taxonomy" id="299642"/>
    <lineage>
        <taxon>Eukaryota</taxon>
        <taxon>Metazoa</taxon>
        <taxon>Ecdysozoa</taxon>
        <taxon>Arthropoda</taxon>
        <taxon>Chelicerata</taxon>
        <taxon>Arachnida</taxon>
        <taxon>Araneae</taxon>
        <taxon>Araneomorphae</taxon>
        <taxon>Entelegynae</taxon>
        <taxon>Araneoidea</taxon>
        <taxon>Nephilidae</taxon>
        <taxon>Nephila</taxon>
    </lineage>
</organism>
<accession>A0A8X6NXD9</accession>
<name>A0A8X6NXD9_NEPPI</name>
<comment type="caution">
    <text evidence="2">The sequence shown here is derived from an EMBL/GenBank/DDBJ whole genome shotgun (WGS) entry which is preliminary data.</text>
</comment>
<dbReference type="EMBL" id="BMAW01109905">
    <property type="protein sequence ID" value="GFT40693.1"/>
    <property type="molecule type" value="Genomic_DNA"/>
</dbReference>
<keyword evidence="1" id="KW-0812">Transmembrane</keyword>
<protein>
    <submittedName>
        <fullName evidence="2">Uncharacterized protein</fullName>
    </submittedName>
</protein>
<gene>
    <name evidence="2" type="ORF">NPIL_408251</name>
</gene>
<sequence>MTFNMPLTTEFLVKTSNWFSKTGGCARFLLAFVFLCGSFIYCCVTRVKNGGCTHVYFSNCMKVTSLPYQFWEPMVCF</sequence>
<dbReference type="OrthoDB" id="10532644at2759"/>
<proteinExistence type="predicted"/>
<evidence type="ECO:0000313" key="2">
    <source>
        <dbReference type="EMBL" id="GFT40693.1"/>
    </source>
</evidence>
<reference evidence="2" key="1">
    <citation type="submission" date="2020-08" db="EMBL/GenBank/DDBJ databases">
        <title>Multicomponent nature underlies the extraordinary mechanical properties of spider dragline silk.</title>
        <authorList>
            <person name="Kono N."/>
            <person name="Nakamura H."/>
            <person name="Mori M."/>
            <person name="Yoshida Y."/>
            <person name="Ohtoshi R."/>
            <person name="Malay A.D."/>
            <person name="Moran D.A.P."/>
            <person name="Tomita M."/>
            <person name="Numata K."/>
            <person name="Arakawa K."/>
        </authorList>
    </citation>
    <scope>NUCLEOTIDE SEQUENCE</scope>
</reference>
<evidence type="ECO:0000313" key="3">
    <source>
        <dbReference type="Proteomes" id="UP000887013"/>
    </source>
</evidence>
<keyword evidence="1" id="KW-0472">Membrane</keyword>